<feature type="domain" description="Heterokaryon incompatibility" evidence="2">
    <location>
        <begin position="1"/>
        <end position="155"/>
    </location>
</feature>
<dbReference type="AlphaFoldDB" id="A0A6A6V6J3"/>
<evidence type="ECO:0000259" key="2">
    <source>
        <dbReference type="Pfam" id="PF06985"/>
    </source>
</evidence>
<keyword evidence="4" id="KW-1185">Reference proteome</keyword>
<dbReference type="EMBL" id="MU006586">
    <property type="protein sequence ID" value="KAF2744837.1"/>
    <property type="molecule type" value="Genomic_DNA"/>
</dbReference>
<dbReference type="PANTHER" id="PTHR33112">
    <property type="entry name" value="DOMAIN PROTEIN, PUTATIVE-RELATED"/>
    <property type="match status" value="1"/>
</dbReference>
<name>A0A6A6V6J3_9PLEO</name>
<dbReference type="PANTHER" id="PTHR33112:SF16">
    <property type="entry name" value="HETEROKARYON INCOMPATIBILITY DOMAIN-CONTAINING PROTEIN"/>
    <property type="match status" value="1"/>
</dbReference>
<evidence type="ECO:0000256" key="1">
    <source>
        <dbReference type="SAM" id="MobiDB-lite"/>
    </source>
</evidence>
<feature type="non-terminal residue" evidence="3">
    <location>
        <position position="1"/>
    </location>
</feature>
<evidence type="ECO:0000313" key="4">
    <source>
        <dbReference type="Proteomes" id="UP000799440"/>
    </source>
</evidence>
<accession>A0A6A6V6J3</accession>
<protein>
    <submittedName>
        <fullName evidence="3">HET-domain-containing protein</fullName>
    </submittedName>
</protein>
<reference evidence="3" key="1">
    <citation type="journal article" date="2020" name="Stud. Mycol.">
        <title>101 Dothideomycetes genomes: a test case for predicting lifestyles and emergence of pathogens.</title>
        <authorList>
            <person name="Haridas S."/>
            <person name="Albert R."/>
            <person name="Binder M."/>
            <person name="Bloem J."/>
            <person name="Labutti K."/>
            <person name="Salamov A."/>
            <person name="Andreopoulos B."/>
            <person name="Baker S."/>
            <person name="Barry K."/>
            <person name="Bills G."/>
            <person name="Bluhm B."/>
            <person name="Cannon C."/>
            <person name="Castanera R."/>
            <person name="Culley D."/>
            <person name="Daum C."/>
            <person name="Ezra D."/>
            <person name="Gonzalez J."/>
            <person name="Henrissat B."/>
            <person name="Kuo A."/>
            <person name="Liang C."/>
            <person name="Lipzen A."/>
            <person name="Lutzoni F."/>
            <person name="Magnuson J."/>
            <person name="Mondo S."/>
            <person name="Nolan M."/>
            <person name="Ohm R."/>
            <person name="Pangilinan J."/>
            <person name="Park H.-J."/>
            <person name="Ramirez L."/>
            <person name="Alfaro M."/>
            <person name="Sun H."/>
            <person name="Tritt A."/>
            <person name="Yoshinaga Y."/>
            <person name="Zwiers L.-H."/>
            <person name="Turgeon B."/>
            <person name="Goodwin S."/>
            <person name="Spatafora J."/>
            <person name="Crous P."/>
            <person name="Grigoriev I."/>
        </authorList>
    </citation>
    <scope>NUCLEOTIDE SEQUENCE</scope>
    <source>
        <strain evidence="3">CBS 119925</strain>
    </source>
</reference>
<evidence type="ECO:0000313" key="3">
    <source>
        <dbReference type="EMBL" id="KAF2744837.1"/>
    </source>
</evidence>
<dbReference type="Pfam" id="PF06985">
    <property type="entry name" value="HET"/>
    <property type="match status" value="1"/>
</dbReference>
<dbReference type="OrthoDB" id="5125733at2759"/>
<dbReference type="InterPro" id="IPR010730">
    <property type="entry name" value="HET"/>
</dbReference>
<dbReference type="Proteomes" id="UP000799440">
    <property type="component" value="Unassembled WGS sequence"/>
</dbReference>
<feature type="region of interest" description="Disordered" evidence="1">
    <location>
        <begin position="199"/>
        <end position="222"/>
    </location>
</feature>
<sequence length="477" mass="53849">YVALSYCWGGQQTFATTISSYADRLEGFVKEDLPQTLQDGVHLAKELGARYIWIDSLCILQDSPEDKERELPKMSQYYSNAYVVISAAHAEKASDGFLEPRLVCKSHPDSGLPSDLSRMPVLTLGDEYGEMLFRQPMPYSLNDEPIERRAWALQERALSARVLIYGVYTVWQCNHHQRCDGGVDDFGYEVRDFNFRHHLGKGKTEPSPARGKPESRPGPVSMPEELYENWRKAVHAYSIRQLSFESDKLPAIAGLAQAFAETTGDHYLAGLWQTRLLRELLWSTRPEIPTARPEERRAPSWSWASVDYDITYKHLPPADATPVATVVSCTVTPASPDHIFGHNKEGRLELDAILLEIDGSTLKQILDAEYKQRGPDAALGFFSPDLWEGIVNRHRLSEGQRKREEFRPPERCFILPLFAVPPPEGQGEDKCQVIHGLALSVNADGTYERIVDFADVEMDEASLKAMSRDLTKRVVIV</sequence>
<organism evidence="3 4">
    <name type="scientific">Sporormia fimetaria CBS 119925</name>
    <dbReference type="NCBI Taxonomy" id="1340428"/>
    <lineage>
        <taxon>Eukaryota</taxon>
        <taxon>Fungi</taxon>
        <taxon>Dikarya</taxon>
        <taxon>Ascomycota</taxon>
        <taxon>Pezizomycotina</taxon>
        <taxon>Dothideomycetes</taxon>
        <taxon>Pleosporomycetidae</taxon>
        <taxon>Pleosporales</taxon>
        <taxon>Sporormiaceae</taxon>
        <taxon>Sporormia</taxon>
    </lineage>
</organism>
<proteinExistence type="predicted"/>
<gene>
    <name evidence="3" type="ORF">M011DRAFT_407668</name>
</gene>